<dbReference type="InterPro" id="IPR004853">
    <property type="entry name" value="Sugar_P_trans_dom"/>
</dbReference>
<dbReference type="InterPro" id="IPR050186">
    <property type="entry name" value="TPT_transporter"/>
</dbReference>
<dbReference type="EMBL" id="BJWL01000003">
    <property type="protein sequence ID" value="GFY83729.1"/>
    <property type="molecule type" value="Genomic_DNA"/>
</dbReference>
<evidence type="ECO:0000313" key="8">
    <source>
        <dbReference type="Proteomes" id="UP000585474"/>
    </source>
</evidence>
<accession>A0A7J0ECZ1</accession>
<evidence type="ECO:0000256" key="1">
    <source>
        <dbReference type="ARBA" id="ARBA00004141"/>
    </source>
</evidence>
<keyword evidence="7" id="KW-0762">Sugar transport</keyword>
<evidence type="ECO:0000256" key="4">
    <source>
        <dbReference type="ARBA" id="ARBA00023136"/>
    </source>
</evidence>
<evidence type="ECO:0000256" key="2">
    <source>
        <dbReference type="ARBA" id="ARBA00022692"/>
    </source>
</evidence>
<evidence type="ECO:0000313" key="7">
    <source>
        <dbReference type="EMBL" id="GFY83729.1"/>
    </source>
</evidence>
<organism evidence="7 8">
    <name type="scientific">Actinidia rufa</name>
    <dbReference type="NCBI Taxonomy" id="165716"/>
    <lineage>
        <taxon>Eukaryota</taxon>
        <taxon>Viridiplantae</taxon>
        <taxon>Streptophyta</taxon>
        <taxon>Embryophyta</taxon>
        <taxon>Tracheophyta</taxon>
        <taxon>Spermatophyta</taxon>
        <taxon>Magnoliopsida</taxon>
        <taxon>eudicotyledons</taxon>
        <taxon>Gunneridae</taxon>
        <taxon>Pentapetalae</taxon>
        <taxon>asterids</taxon>
        <taxon>Ericales</taxon>
        <taxon>Actinidiaceae</taxon>
        <taxon>Actinidia</taxon>
    </lineage>
</organism>
<evidence type="ECO:0000256" key="5">
    <source>
        <dbReference type="SAM" id="Phobius"/>
    </source>
</evidence>
<reference evidence="7 8" key="1">
    <citation type="submission" date="2019-07" db="EMBL/GenBank/DDBJ databases">
        <title>De Novo Assembly of kiwifruit Actinidia rufa.</title>
        <authorList>
            <person name="Sugita-Konishi S."/>
            <person name="Sato K."/>
            <person name="Mori E."/>
            <person name="Abe Y."/>
            <person name="Kisaki G."/>
            <person name="Hamano K."/>
            <person name="Suezawa K."/>
            <person name="Otani M."/>
            <person name="Fukuda T."/>
            <person name="Manabe T."/>
            <person name="Gomi K."/>
            <person name="Tabuchi M."/>
            <person name="Akimitsu K."/>
            <person name="Kataoka I."/>
        </authorList>
    </citation>
    <scope>NUCLEOTIDE SEQUENCE [LARGE SCALE GENOMIC DNA]</scope>
    <source>
        <strain evidence="8">cv. Fuchu</strain>
    </source>
</reference>
<dbReference type="Proteomes" id="UP000585474">
    <property type="component" value="Unassembled WGS sequence"/>
</dbReference>
<keyword evidence="7" id="KW-0813">Transport</keyword>
<proteinExistence type="predicted"/>
<gene>
    <name evidence="7" type="ORF">Acr_03g0005030</name>
</gene>
<protein>
    <submittedName>
        <fullName evidence="7">Nucleotide-sugar transporter family protein</fullName>
    </submittedName>
</protein>
<keyword evidence="3 5" id="KW-1133">Transmembrane helix</keyword>
<dbReference type="GO" id="GO:0016020">
    <property type="term" value="C:membrane"/>
    <property type="evidence" value="ECO:0007669"/>
    <property type="project" value="UniProtKB-SubCell"/>
</dbReference>
<feature type="transmembrane region" description="Helical" evidence="5">
    <location>
        <begin position="38"/>
        <end position="61"/>
    </location>
</feature>
<dbReference type="SUPFAM" id="SSF103481">
    <property type="entry name" value="Multidrug resistance efflux transporter EmrE"/>
    <property type="match status" value="1"/>
</dbReference>
<dbReference type="PANTHER" id="PTHR11132">
    <property type="entry name" value="SOLUTE CARRIER FAMILY 35"/>
    <property type="match status" value="1"/>
</dbReference>
<dbReference type="InterPro" id="IPR037185">
    <property type="entry name" value="EmrE-like"/>
</dbReference>
<evidence type="ECO:0000259" key="6">
    <source>
        <dbReference type="Pfam" id="PF03151"/>
    </source>
</evidence>
<evidence type="ECO:0000256" key="3">
    <source>
        <dbReference type="ARBA" id="ARBA00022989"/>
    </source>
</evidence>
<comment type="caution">
    <text evidence="7">The sequence shown here is derived from an EMBL/GenBank/DDBJ whole genome shotgun (WGS) entry which is preliminary data.</text>
</comment>
<feature type="transmembrane region" description="Helical" evidence="5">
    <location>
        <begin position="68"/>
        <end position="89"/>
    </location>
</feature>
<name>A0A7J0ECZ1_9ERIC</name>
<dbReference type="OrthoDB" id="10261634at2759"/>
<feature type="domain" description="Sugar phosphate transporter" evidence="6">
    <location>
        <begin position="1"/>
        <end position="112"/>
    </location>
</feature>
<keyword evidence="2 5" id="KW-0812">Transmembrane</keyword>
<sequence length="119" mass="13053">MNLLLYMAPIAVLVLLPATLLMEQNVVGITIALARNDIKIIWYLLFNSTLAYFVNLTNFLVTKHTSALTLQVLGNAKGAVAVVISILIFRNPISVTGMLGYMLTVIGVILYSEAKKRSK</sequence>
<dbReference type="Pfam" id="PF03151">
    <property type="entry name" value="TPT"/>
    <property type="match status" value="1"/>
</dbReference>
<dbReference type="AlphaFoldDB" id="A0A7J0ECZ1"/>
<feature type="transmembrane region" description="Helical" evidence="5">
    <location>
        <begin position="95"/>
        <end position="112"/>
    </location>
</feature>
<keyword evidence="4 5" id="KW-0472">Membrane</keyword>
<comment type="subcellular location">
    <subcellularLocation>
        <location evidence="1">Membrane</location>
        <topology evidence="1">Multi-pass membrane protein</topology>
    </subcellularLocation>
</comment>
<keyword evidence="8" id="KW-1185">Reference proteome</keyword>